<dbReference type="EMBL" id="JAEKJA010000006">
    <property type="protein sequence ID" value="MBJ3775742.1"/>
    <property type="molecule type" value="Genomic_DNA"/>
</dbReference>
<dbReference type="PANTHER" id="PTHR48207">
    <property type="entry name" value="SUCCINATE--HYDROXYMETHYLGLUTARATE COA-TRANSFERASE"/>
    <property type="match status" value="1"/>
</dbReference>
<sequence length="403" mass="43353">MASDAQQSLPLAGIRVVEFAHMVMGPTCGLVLADLGAEVIKIEPVGEGDKTRRLTGSGTGFFPTYNRNKKSLAVDIKSEAGREAVLKLIDTADVFAENFRPGAMDRAGFGYETLSERNPRLVYVSHKGFLDGPYQDRTALDEVVQMMTGLAYMTGLPGRPLRAGASVNDVMGGMFGAIATLAALRRRDATGKGEFVTSGLFENSVFLVGQHMAQAEITGQKLNPMSVRSPAWGIYDIFETSDGEMVFASVVTDIQWRKFCDEFELPELAADPDLDTNPKRCAARPTLIPRVAEILARYTKADLIDRLARAGLPHADVATPEAMIDDPHLKASDGLVEVTLDEGKSIVVPALPVAFSGERLHAYSDLPGIGEHGPALLADIGYSAEEIAELTDAGVISVSTRKR</sequence>
<keyword evidence="1 2" id="KW-0808">Transferase</keyword>
<dbReference type="InterPro" id="IPR003673">
    <property type="entry name" value="CoA-Trfase_fam_III"/>
</dbReference>
<dbReference type="Gene3D" id="3.30.1540.10">
    <property type="entry name" value="formyl-coa transferase, domain 3"/>
    <property type="match status" value="1"/>
</dbReference>
<dbReference type="Proteomes" id="UP000609531">
    <property type="component" value="Unassembled WGS sequence"/>
</dbReference>
<dbReference type="InterPro" id="IPR044855">
    <property type="entry name" value="CoA-Trfase_III_dom3_sf"/>
</dbReference>
<dbReference type="InterPro" id="IPR050483">
    <property type="entry name" value="CoA-transferase_III_domain"/>
</dbReference>
<comment type="caution">
    <text evidence="2">The sequence shown here is derived from an EMBL/GenBank/DDBJ whole genome shotgun (WGS) entry which is preliminary data.</text>
</comment>
<evidence type="ECO:0000313" key="2">
    <source>
        <dbReference type="EMBL" id="MBJ3775742.1"/>
    </source>
</evidence>
<dbReference type="RefSeq" id="WP_198881643.1">
    <property type="nucleotide sequence ID" value="NZ_JAEKJA010000006.1"/>
</dbReference>
<name>A0A934IL06_9HYPH</name>
<dbReference type="PANTHER" id="PTHR48207:SF3">
    <property type="entry name" value="SUCCINATE--HYDROXYMETHYLGLUTARATE COA-TRANSFERASE"/>
    <property type="match status" value="1"/>
</dbReference>
<reference evidence="2" key="1">
    <citation type="submission" date="2020-12" db="EMBL/GenBank/DDBJ databases">
        <title>Bacterial taxonomy.</title>
        <authorList>
            <person name="Pan X."/>
        </authorList>
    </citation>
    <scope>NUCLEOTIDE SEQUENCE</scope>
    <source>
        <strain evidence="2">B2012</strain>
    </source>
</reference>
<gene>
    <name evidence="2" type="ORF">JCR33_08605</name>
</gene>
<proteinExistence type="predicted"/>
<organism evidence="2 3">
    <name type="scientific">Acuticoccus mangrovi</name>
    <dbReference type="NCBI Taxonomy" id="2796142"/>
    <lineage>
        <taxon>Bacteria</taxon>
        <taxon>Pseudomonadati</taxon>
        <taxon>Pseudomonadota</taxon>
        <taxon>Alphaproteobacteria</taxon>
        <taxon>Hyphomicrobiales</taxon>
        <taxon>Amorphaceae</taxon>
        <taxon>Acuticoccus</taxon>
    </lineage>
</organism>
<dbReference type="Pfam" id="PF02515">
    <property type="entry name" value="CoA_transf_3"/>
    <property type="match status" value="1"/>
</dbReference>
<dbReference type="Gene3D" id="3.40.50.10540">
    <property type="entry name" value="Crotonobetainyl-coa:carnitine coa-transferase, domain 1"/>
    <property type="match status" value="1"/>
</dbReference>
<dbReference type="AlphaFoldDB" id="A0A934IL06"/>
<evidence type="ECO:0000256" key="1">
    <source>
        <dbReference type="ARBA" id="ARBA00022679"/>
    </source>
</evidence>
<dbReference type="GO" id="GO:0008410">
    <property type="term" value="F:CoA-transferase activity"/>
    <property type="evidence" value="ECO:0007669"/>
    <property type="project" value="TreeGrafter"/>
</dbReference>
<accession>A0A934IL06</accession>
<evidence type="ECO:0000313" key="3">
    <source>
        <dbReference type="Proteomes" id="UP000609531"/>
    </source>
</evidence>
<dbReference type="InterPro" id="IPR023606">
    <property type="entry name" value="CoA-Trfase_III_dom_1_sf"/>
</dbReference>
<dbReference type="SUPFAM" id="SSF89796">
    <property type="entry name" value="CoA-transferase family III (CaiB/BaiF)"/>
    <property type="match status" value="1"/>
</dbReference>
<protein>
    <submittedName>
        <fullName evidence="2">CoA transferase</fullName>
    </submittedName>
</protein>
<keyword evidence="3" id="KW-1185">Reference proteome</keyword>